<accession>A0AC61N9F7</accession>
<organism evidence="1 2">
    <name type="scientific">Salmonella phage JNwz02</name>
    <dbReference type="NCBI Taxonomy" id="2861003"/>
    <lineage>
        <taxon>Viruses</taxon>
        <taxon>Duplodnaviria</taxon>
        <taxon>Heunggongvirae</taxon>
        <taxon>Uroviricota</taxon>
        <taxon>Caudoviricetes</taxon>
        <taxon>Demerecviridae</taxon>
        <taxon>Markadamsvirinae</taxon>
        <taxon>Epseptimavirus</taxon>
        <taxon>Epseptimavirus JNwz02</taxon>
    </lineage>
</organism>
<dbReference type="EMBL" id="MZ570151">
    <property type="protein sequence ID" value="QYC50521.1"/>
    <property type="molecule type" value="Genomic_DNA"/>
</dbReference>
<protein>
    <submittedName>
        <fullName evidence="1">Uncharacterized protein</fullName>
    </submittedName>
</protein>
<keyword evidence="2" id="KW-1185">Reference proteome</keyword>
<dbReference type="Proteomes" id="UP000827003">
    <property type="component" value="Segment"/>
</dbReference>
<evidence type="ECO:0000313" key="1">
    <source>
        <dbReference type="EMBL" id="QYC50521.1"/>
    </source>
</evidence>
<evidence type="ECO:0000313" key="2">
    <source>
        <dbReference type="Proteomes" id="UP000827003"/>
    </source>
</evidence>
<sequence>MINKKGKQIMAKQKNAKTQAAPAVKTFPKTEANRKARLERHLRKHPTDAQAAQALNNPAPIRQKPKAKNATRKSYKMVMYVENYGHKSVPVSLSFNTGAELFSRNGMSMKDYEKAVNQKRKPTADVLRDTRGQFGSVKPNIFGVEYSKDNVRALCYGVGIKFTGDSARKSAKPARKRKAK</sequence>
<name>A0AC61N9F7_9CAUD</name>
<reference evidence="1" key="1">
    <citation type="submission" date="2021-07" db="EMBL/GenBank/DDBJ databases">
        <authorList>
            <person name="Wu G.P."/>
            <person name="Zhang H.Z."/>
            <person name="Shu M."/>
        </authorList>
    </citation>
    <scope>NUCLEOTIDE SEQUENCE</scope>
</reference>
<proteinExistence type="predicted"/>